<protein>
    <recommendedName>
        <fullName evidence="5">Cell division protein SepF</fullName>
    </recommendedName>
</protein>
<dbReference type="InterPro" id="IPR038594">
    <property type="entry name" value="SepF-like_sf"/>
</dbReference>
<dbReference type="Proteomes" id="UP000050269">
    <property type="component" value="Unassembled WGS sequence"/>
</dbReference>
<evidence type="ECO:0000256" key="4">
    <source>
        <dbReference type="ARBA" id="ARBA00044936"/>
    </source>
</evidence>
<keyword evidence="11" id="KW-1185">Reference proteome</keyword>
<organism evidence="7 11">
    <name type="scientific">Apilactobacillus kunkeei</name>
    <dbReference type="NCBI Taxonomy" id="148814"/>
    <lineage>
        <taxon>Bacteria</taxon>
        <taxon>Bacillati</taxon>
        <taxon>Bacillota</taxon>
        <taxon>Bacilli</taxon>
        <taxon>Lactobacillales</taxon>
        <taxon>Lactobacillaceae</taxon>
        <taxon>Apilactobacillus</taxon>
    </lineage>
</organism>
<evidence type="ECO:0000313" key="6">
    <source>
        <dbReference type="EMBL" id="GAT90149.1"/>
    </source>
</evidence>
<dbReference type="Pfam" id="PF04472">
    <property type="entry name" value="SepF"/>
    <property type="match status" value="1"/>
</dbReference>
<dbReference type="Proteomes" id="UP000037749">
    <property type="component" value="Unassembled WGS sequence"/>
</dbReference>
<evidence type="ECO:0000313" key="13">
    <source>
        <dbReference type="Proteomes" id="UP000186588"/>
    </source>
</evidence>
<keyword evidence="5" id="KW-0963">Cytoplasm</keyword>
<reference evidence="10 11" key="1">
    <citation type="journal article" date="2015" name="Genome Biol. Evol.">
        <title>Functionally Structured Genomes in Lactobacillus kunkeei Colonizing the Honey Crop and Food Products of Honeybees and Stingless Bees.</title>
        <authorList>
            <person name="Tamarit D."/>
            <person name="Ellegaard K.M."/>
            <person name="Wikander J."/>
            <person name="Olofsson T."/>
            <person name="Vasquez A."/>
            <person name="Andersson S.G."/>
        </authorList>
    </citation>
    <scope>NUCLEOTIDE SEQUENCE [LARGE SCALE GENOMIC DNA]</scope>
    <source>
        <strain evidence="7 11">LAko</strain>
        <strain evidence="8 10">LAla</strain>
        <strain evidence="9 12">LMbo</strain>
    </source>
</reference>
<keyword evidence="3 5" id="KW-0131">Cell cycle</keyword>
<dbReference type="GO" id="GO:0005737">
    <property type="term" value="C:cytoplasm"/>
    <property type="evidence" value="ECO:0007669"/>
    <property type="project" value="UniProtKB-SubCell"/>
</dbReference>
<dbReference type="InterPro" id="IPR023052">
    <property type="entry name" value="Cell_div_SepF"/>
</dbReference>
<comment type="function">
    <text evidence="4 5">Cell division protein that is part of the divisome complex and is recruited early to the Z-ring. Probably stimulates Z-ring formation, perhaps through the cross-linking of FtsZ protofilaments. Its function overlaps with FtsA.</text>
</comment>
<dbReference type="GO" id="GO:0000917">
    <property type="term" value="P:division septum assembly"/>
    <property type="evidence" value="ECO:0007669"/>
    <property type="project" value="UniProtKB-KW"/>
</dbReference>
<evidence type="ECO:0000313" key="9">
    <source>
        <dbReference type="EMBL" id="KPN82256.1"/>
    </source>
</evidence>
<dbReference type="EMBL" id="BDDX01000001">
    <property type="protein sequence ID" value="GAT90149.1"/>
    <property type="molecule type" value="Genomic_DNA"/>
</dbReference>
<dbReference type="Gene3D" id="3.30.110.150">
    <property type="entry name" value="SepF-like protein"/>
    <property type="match status" value="1"/>
</dbReference>
<dbReference type="EMBL" id="JXDF01000017">
    <property type="protein sequence ID" value="KPN82256.1"/>
    <property type="molecule type" value="Genomic_DNA"/>
</dbReference>
<evidence type="ECO:0000256" key="1">
    <source>
        <dbReference type="ARBA" id="ARBA00022618"/>
    </source>
</evidence>
<evidence type="ECO:0000313" key="11">
    <source>
        <dbReference type="Proteomes" id="UP000037778"/>
    </source>
</evidence>
<evidence type="ECO:0000313" key="12">
    <source>
        <dbReference type="Proteomes" id="UP000050269"/>
    </source>
</evidence>
<keyword evidence="2 5" id="KW-0717">Septation</keyword>
<comment type="subcellular location">
    <subcellularLocation>
        <location evidence="5">Cytoplasm</location>
    </subcellularLocation>
    <text evidence="5">Localizes to the division site, in a FtsZ-dependent manner.</text>
</comment>
<keyword evidence="1 5" id="KW-0132">Cell division</keyword>
<gene>
    <name evidence="5 6" type="primary">sepF</name>
    <name evidence="6" type="ORF">FF306_00243</name>
    <name evidence="7" type="ORF">RZ71_08510</name>
    <name evidence="8" type="ORF">RZ72_13860</name>
    <name evidence="9" type="ORF">RZ78_13690</name>
</gene>
<dbReference type="PANTHER" id="PTHR35798">
    <property type="entry name" value="CELL DIVISION PROTEIN SEPF"/>
    <property type="match status" value="1"/>
</dbReference>
<dbReference type="InterPro" id="IPR007561">
    <property type="entry name" value="Cell_div_SepF/SepF-rel"/>
</dbReference>
<proteinExistence type="inferred from homology"/>
<dbReference type="EMBL" id="JXCZ01000022">
    <property type="protein sequence ID" value="KOY79016.1"/>
    <property type="molecule type" value="Genomic_DNA"/>
</dbReference>
<evidence type="ECO:0000313" key="7">
    <source>
        <dbReference type="EMBL" id="KOY76400.1"/>
    </source>
</evidence>
<comment type="similarity">
    <text evidence="5">Belongs to the SepF family.</text>
</comment>
<dbReference type="AlphaFoldDB" id="A0A0C3AGS7"/>
<dbReference type="Proteomes" id="UP000186588">
    <property type="component" value="Unassembled WGS sequence"/>
</dbReference>
<dbReference type="RefSeq" id="WP_034534475.1">
    <property type="nucleotide sequence ID" value="NZ_BAABVW010000105.1"/>
</dbReference>
<evidence type="ECO:0000313" key="8">
    <source>
        <dbReference type="EMBL" id="KOY79016.1"/>
    </source>
</evidence>
<evidence type="ECO:0000256" key="3">
    <source>
        <dbReference type="ARBA" id="ARBA00023306"/>
    </source>
</evidence>
<sequence length="134" mass="15497">MTAKFSFSKFFGTDYDQDEDFYEEDNSQVENNDKVVSISKNSSQSRNSKISVFEPKIYADVKTIAQKLIDNNAVIINFDAASDEATRRIIDFLNGVVFTIDGNIERISELVFLFTPHNYYVDGEIRKEMNERLR</sequence>
<evidence type="ECO:0000256" key="5">
    <source>
        <dbReference type="HAMAP-Rule" id="MF_01197"/>
    </source>
</evidence>
<dbReference type="OrthoDB" id="9815206at2"/>
<accession>A0A0C3AGS7</accession>
<comment type="caution">
    <text evidence="7">The sequence shown here is derived from an EMBL/GenBank/DDBJ whole genome shotgun (WGS) entry which is preliminary data.</text>
</comment>
<dbReference type="PANTHER" id="PTHR35798:SF1">
    <property type="entry name" value="CELL DIVISION PROTEIN SEPF"/>
    <property type="match status" value="1"/>
</dbReference>
<dbReference type="GO" id="GO:0043093">
    <property type="term" value="P:FtsZ-dependent cytokinesis"/>
    <property type="evidence" value="ECO:0007669"/>
    <property type="project" value="UniProtKB-UniRule"/>
</dbReference>
<comment type="subunit">
    <text evidence="5">Homodimer. Interacts with FtsZ.</text>
</comment>
<dbReference type="EMBL" id="JXCY01000006">
    <property type="protein sequence ID" value="KOY76400.1"/>
    <property type="molecule type" value="Genomic_DNA"/>
</dbReference>
<dbReference type="PATRIC" id="fig|148814.10.peg.918"/>
<dbReference type="Proteomes" id="UP000037778">
    <property type="component" value="Unassembled WGS sequence"/>
</dbReference>
<dbReference type="HAMAP" id="MF_01197">
    <property type="entry name" value="SepF"/>
    <property type="match status" value="1"/>
</dbReference>
<evidence type="ECO:0000313" key="10">
    <source>
        <dbReference type="Proteomes" id="UP000037749"/>
    </source>
</evidence>
<name>A0A0C3AGS7_9LACO</name>
<reference evidence="6 13" key="2">
    <citation type="journal article" date="2016" name="Syst. Appl. Microbiol.">
        <title>Genomic characterization of a fructophilic bee symbiont Lactobacillus kunkeei reveals its niche-specific adaptation.</title>
        <authorList>
            <person name="Maeno S."/>
            <person name="Tanizawa Y."/>
            <person name="Kanesaki Y."/>
            <person name="Kubota E."/>
            <person name="Kumar H."/>
            <person name="Dicks L."/>
            <person name="Salminen S."/>
            <person name="Nakagawa J."/>
            <person name="Arita M."/>
            <person name="Endo A."/>
        </authorList>
    </citation>
    <scope>NUCLEOTIDE SEQUENCE [LARGE SCALE GENOMIC DNA]</scope>
    <source>
        <strain evidence="6 13">FF30-6</strain>
    </source>
</reference>
<evidence type="ECO:0000256" key="2">
    <source>
        <dbReference type="ARBA" id="ARBA00023210"/>
    </source>
</evidence>